<reference evidence="1" key="1">
    <citation type="journal article" date="2007" name="PLoS Biol.">
        <title>Rate of evolution in brain-expressed genes in humans and other primates.</title>
        <authorList>
            <person name="Wang H.-Y."/>
            <person name="Chien H.-C."/>
            <person name="Osada N."/>
            <person name="Hashimoto K."/>
            <person name="Sugano S."/>
            <person name="Gojobori T."/>
            <person name="Chou C.-K."/>
            <person name="Tsai S.-F."/>
            <person name="Wu C.-I."/>
            <person name="Shen C.-K.J."/>
        </authorList>
    </citation>
    <scope>NUCLEOTIDE SEQUENCE</scope>
</reference>
<sequence>MLGLLNVSSSSSTCHLFKVISWSSSSSDVWGVFRCLQVKEAWQLLISHTPKLLLVP</sequence>
<evidence type="ECO:0000313" key="1">
    <source>
        <dbReference type="EMBL" id="BAE91741.1"/>
    </source>
</evidence>
<protein>
    <submittedName>
        <fullName evidence="1">Macaca fascicularis brain cDNA, clone: QtrA-18630</fullName>
    </submittedName>
</protein>
<organism evidence="1">
    <name type="scientific">Macaca fascicularis</name>
    <name type="common">Crab-eating macaque</name>
    <name type="synonym">Cynomolgus monkey</name>
    <dbReference type="NCBI Taxonomy" id="9541"/>
    <lineage>
        <taxon>Eukaryota</taxon>
        <taxon>Metazoa</taxon>
        <taxon>Chordata</taxon>
        <taxon>Craniata</taxon>
        <taxon>Vertebrata</taxon>
        <taxon>Euteleostomi</taxon>
        <taxon>Mammalia</taxon>
        <taxon>Eutheria</taxon>
        <taxon>Euarchontoglires</taxon>
        <taxon>Primates</taxon>
        <taxon>Haplorrhini</taxon>
        <taxon>Catarrhini</taxon>
        <taxon>Cercopithecidae</taxon>
        <taxon>Cercopithecinae</taxon>
        <taxon>Macaca</taxon>
    </lineage>
</organism>
<dbReference type="AlphaFoldDB" id="I7GJI2"/>
<dbReference type="EMBL" id="AB174679">
    <property type="protein sequence ID" value="BAE91741.1"/>
    <property type="molecule type" value="mRNA"/>
</dbReference>
<accession>I7GJI2</accession>
<proteinExistence type="evidence at transcript level"/>
<name>I7GJI2_MACFA</name>